<evidence type="ECO:0000256" key="9">
    <source>
        <dbReference type="ARBA" id="ARBA00022989"/>
    </source>
</evidence>
<comment type="subcellular location">
    <subcellularLocation>
        <location evidence="1">Cell membrane</location>
        <topology evidence="1">Multi-pass membrane protein</topology>
    </subcellularLocation>
</comment>
<dbReference type="InterPro" id="IPR046786">
    <property type="entry name" value="MotA_N"/>
</dbReference>
<dbReference type="GO" id="GO:0071978">
    <property type="term" value="P:bacterial-type flagellum-dependent swarming motility"/>
    <property type="evidence" value="ECO:0007669"/>
    <property type="project" value="InterPro"/>
</dbReference>
<evidence type="ECO:0000256" key="5">
    <source>
        <dbReference type="ARBA" id="ARBA00022500"/>
    </source>
</evidence>
<evidence type="ECO:0000256" key="1">
    <source>
        <dbReference type="ARBA" id="ARBA00004651"/>
    </source>
</evidence>
<accession>A0A399R0M1</accession>
<dbReference type="PANTHER" id="PTHR30433:SF4">
    <property type="entry name" value="MOTILITY PROTEIN A"/>
    <property type="match status" value="1"/>
</dbReference>
<dbReference type="InterPro" id="IPR047055">
    <property type="entry name" value="MotA-like"/>
</dbReference>
<feature type="transmembrane region" description="Helical" evidence="12">
    <location>
        <begin position="39"/>
        <end position="62"/>
    </location>
</feature>
<evidence type="ECO:0000259" key="13">
    <source>
        <dbReference type="Pfam" id="PF01618"/>
    </source>
</evidence>
<evidence type="ECO:0000256" key="4">
    <source>
        <dbReference type="ARBA" id="ARBA00022475"/>
    </source>
</evidence>
<evidence type="ECO:0000256" key="12">
    <source>
        <dbReference type="SAM" id="Phobius"/>
    </source>
</evidence>
<evidence type="ECO:0000256" key="7">
    <source>
        <dbReference type="ARBA" id="ARBA00022779"/>
    </source>
</evidence>
<dbReference type="OrthoDB" id="9782603at2"/>
<evidence type="ECO:0000256" key="2">
    <source>
        <dbReference type="ARBA" id="ARBA00008038"/>
    </source>
</evidence>
<gene>
    <name evidence="15" type="primary">motA</name>
    <name evidence="15" type="ORF">D1224_07205</name>
</gene>
<feature type="transmembrane region" description="Helical" evidence="12">
    <location>
        <begin position="168"/>
        <end position="185"/>
    </location>
</feature>
<keyword evidence="15" id="KW-0282">Flagellum</keyword>
<evidence type="ECO:0000256" key="10">
    <source>
        <dbReference type="ARBA" id="ARBA00023065"/>
    </source>
</evidence>
<reference evidence="15 16" key="1">
    <citation type="submission" date="2018-08" db="EMBL/GenBank/DDBJ databases">
        <title>Henriciella mobilis sp. nov., isolated from seawater.</title>
        <authorList>
            <person name="Cheng H."/>
            <person name="Wu Y.-H."/>
            <person name="Xu X.-W."/>
            <person name="Guo L.-L."/>
        </authorList>
    </citation>
    <scope>NUCLEOTIDE SEQUENCE [LARGE SCALE GENOMIC DNA]</scope>
    <source>
        <strain evidence="15 16">CCUG66934</strain>
    </source>
</reference>
<dbReference type="EMBL" id="QWGB01000005">
    <property type="protein sequence ID" value="RIJ24024.1"/>
    <property type="molecule type" value="Genomic_DNA"/>
</dbReference>
<dbReference type="RefSeq" id="WP_119379213.1">
    <property type="nucleotide sequence ID" value="NZ_QWGB01000005.1"/>
</dbReference>
<dbReference type="GO" id="GO:0005886">
    <property type="term" value="C:plasma membrane"/>
    <property type="evidence" value="ECO:0007669"/>
    <property type="project" value="UniProtKB-SubCell"/>
</dbReference>
<comment type="caution">
    <text evidence="15">The sequence shown here is derived from an EMBL/GenBank/DDBJ whole genome shotgun (WGS) entry which is preliminary data.</text>
</comment>
<dbReference type="GO" id="GO:0006935">
    <property type="term" value="P:chemotaxis"/>
    <property type="evidence" value="ECO:0007669"/>
    <property type="project" value="UniProtKB-KW"/>
</dbReference>
<keyword evidence="15" id="KW-0969">Cilium</keyword>
<dbReference type="PANTHER" id="PTHR30433">
    <property type="entry name" value="CHEMOTAXIS PROTEIN MOTA"/>
    <property type="match status" value="1"/>
</dbReference>
<keyword evidence="7" id="KW-0283">Flagellar rotation</keyword>
<dbReference type="InterPro" id="IPR002898">
    <property type="entry name" value="MotA_ExbB_proton_chnl"/>
</dbReference>
<sequence length="296" mass="30743">MFQLIGLVLVTALIAGALLFTGSPALFSALPFELALIGGAGLGTLVIGNSPRVAGAALAGMVKSMRGAKWKKADYADLLSGLGDLMRRARRGGMIAIEADIETPERSDLFASRPRLLADRTATSMITDSLRIHALNPGGKSPVAAHLEDAVAAAAQTRHRAVAALNSLADALPALGIVAAVLGIIKTMSLIDQSPDVLGPMIATALLGTFLGVFLAYGLVGPIAARFGQVVDEEMQFLETIRTVITAWHEGVAPGTAIELARAGLPVHLRPSVEDVDAANSNVEAFPSQRRSSRAA</sequence>
<dbReference type="PROSITE" id="PS01307">
    <property type="entry name" value="MOTA"/>
    <property type="match status" value="1"/>
</dbReference>
<keyword evidence="3" id="KW-0813">Transport</keyword>
<name>A0A399R0M1_9PROT</name>
<feature type="transmembrane region" description="Helical" evidence="12">
    <location>
        <begin position="197"/>
        <end position="220"/>
    </location>
</feature>
<keyword evidence="15" id="KW-0966">Cell projection</keyword>
<dbReference type="Pfam" id="PF20560">
    <property type="entry name" value="MotA_N"/>
    <property type="match status" value="1"/>
</dbReference>
<dbReference type="GO" id="GO:1902600">
    <property type="term" value="P:proton transmembrane transport"/>
    <property type="evidence" value="ECO:0007669"/>
    <property type="project" value="UniProtKB-KW"/>
</dbReference>
<dbReference type="Pfam" id="PF01618">
    <property type="entry name" value="MotA_ExbB"/>
    <property type="match status" value="1"/>
</dbReference>
<keyword evidence="11 12" id="KW-0472">Membrane</keyword>
<organism evidence="15 16">
    <name type="scientific">Henriciella barbarensis</name>
    <dbReference type="NCBI Taxonomy" id="86342"/>
    <lineage>
        <taxon>Bacteria</taxon>
        <taxon>Pseudomonadati</taxon>
        <taxon>Pseudomonadota</taxon>
        <taxon>Alphaproteobacteria</taxon>
        <taxon>Hyphomonadales</taxon>
        <taxon>Hyphomonadaceae</taxon>
        <taxon>Henriciella</taxon>
    </lineage>
</organism>
<keyword evidence="4" id="KW-1003">Cell membrane</keyword>
<keyword evidence="6 12" id="KW-0812">Transmembrane</keyword>
<keyword evidence="16" id="KW-1185">Reference proteome</keyword>
<evidence type="ECO:0000256" key="6">
    <source>
        <dbReference type="ARBA" id="ARBA00022692"/>
    </source>
</evidence>
<evidence type="ECO:0000313" key="16">
    <source>
        <dbReference type="Proteomes" id="UP000265431"/>
    </source>
</evidence>
<dbReference type="Proteomes" id="UP000265431">
    <property type="component" value="Unassembled WGS sequence"/>
</dbReference>
<evidence type="ECO:0000256" key="11">
    <source>
        <dbReference type="ARBA" id="ARBA00023136"/>
    </source>
</evidence>
<evidence type="ECO:0000256" key="3">
    <source>
        <dbReference type="ARBA" id="ARBA00022448"/>
    </source>
</evidence>
<keyword evidence="10" id="KW-0406">Ion transport</keyword>
<keyword evidence="5" id="KW-0145">Chemotaxis</keyword>
<keyword evidence="9 12" id="KW-1133">Transmembrane helix</keyword>
<evidence type="ECO:0000313" key="15">
    <source>
        <dbReference type="EMBL" id="RIJ24024.1"/>
    </source>
</evidence>
<evidence type="ECO:0000259" key="14">
    <source>
        <dbReference type="Pfam" id="PF20560"/>
    </source>
</evidence>
<feature type="domain" description="Motility protein A N-terminal" evidence="14">
    <location>
        <begin position="4"/>
        <end position="93"/>
    </location>
</feature>
<dbReference type="AlphaFoldDB" id="A0A399R0M1"/>
<protein>
    <submittedName>
        <fullName evidence="15">Flagellar motor stator protein MotA</fullName>
    </submittedName>
</protein>
<evidence type="ECO:0000256" key="8">
    <source>
        <dbReference type="ARBA" id="ARBA00022781"/>
    </source>
</evidence>
<feature type="domain" description="MotA/TolQ/ExbB proton channel" evidence="13">
    <location>
        <begin position="142"/>
        <end position="239"/>
    </location>
</feature>
<proteinExistence type="inferred from homology"/>
<dbReference type="InterPro" id="IPR000540">
    <property type="entry name" value="Flag_MotA_CS"/>
</dbReference>
<keyword evidence="8" id="KW-0375">Hydrogen ion transport</keyword>
<comment type="similarity">
    <text evidence="2">Belongs to the MotA family.</text>
</comment>